<dbReference type="EMBL" id="CABQ01000214">
    <property type="protein sequence ID" value="CBI08404.1"/>
    <property type="molecule type" value="Genomic_DNA"/>
</dbReference>
<dbReference type="AlphaFoldDB" id="E6QMD3"/>
<evidence type="ECO:0000313" key="1">
    <source>
        <dbReference type="EMBL" id="CBI08404.1"/>
    </source>
</evidence>
<accession>E6QMD3</accession>
<protein>
    <submittedName>
        <fullName evidence="1">Uncharacterized protein</fullName>
    </submittedName>
</protein>
<organism evidence="1">
    <name type="scientific">mine drainage metagenome</name>
    <dbReference type="NCBI Taxonomy" id="410659"/>
    <lineage>
        <taxon>unclassified sequences</taxon>
        <taxon>metagenomes</taxon>
        <taxon>ecological metagenomes</taxon>
    </lineage>
</organism>
<name>E6QMD3_9ZZZZ</name>
<reference evidence="1" key="1">
    <citation type="submission" date="2009-10" db="EMBL/GenBank/DDBJ databases">
        <title>Diversity of trophic interactions inside an arsenic-rich microbial ecosystem.</title>
        <authorList>
            <person name="Bertin P.N."/>
            <person name="Heinrich-Salmeron A."/>
            <person name="Pelletier E."/>
            <person name="Goulhen-Chollet F."/>
            <person name="Arsene-Ploetze F."/>
            <person name="Gallien S."/>
            <person name="Calteau A."/>
            <person name="Vallenet D."/>
            <person name="Casiot C."/>
            <person name="Chane-Woon-Ming B."/>
            <person name="Giloteaux L."/>
            <person name="Barakat M."/>
            <person name="Bonnefoy V."/>
            <person name="Bruneel O."/>
            <person name="Chandler M."/>
            <person name="Cleiss J."/>
            <person name="Duran R."/>
            <person name="Elbaz-Poulichet F."/>
            <person name="Fonknechten N."/>
            <person name="Lauga B."/>
            <person name="Mornico D."/>
            <person name="Ortet P."/>
            <person name="Schaeffer C."/>
            <person name="Siguier P."/>
            <person name="Alexander Thil Smith A."/>
            <person name="Van Dorsselaer A."/>
            <person name="Weissenbach J."/>
            <person name="Medigue C."/>
            <person name="Le Paslier D."/>
        </authorList>
    </citation>
    <scope>NUCLEOTIDE SEQUENCE</scope>
</reference>
<sequence>MHANGREVFAGVVGYALSVGTTEGEGMDGGTPSGGWDGKAKTLAGYPTTRICWGVKYEDMDGPPADVQPVNVGLALYKVSDEGVRSSHFFQS</sequence>
<comment type="caution">
    <text evidence="1">The sequence shown here is derived from an EMBL/GenBank/DDBJ whole genome shotgun (WGS) entry which is preliminary data.</text>
</comment>
<proteinExistence type="predicted"/>
<gene>
    <name evidence="1" type="ORF">CARN6_1865</name>
</gene>